<dbReference type="GO" id="GO:0043335">
    <property type="term" value="P:protein unfolding"/>
    <property type="evidence" value="ECO:0007669"/>
    <property type="project" value="TreeGrafter"/>
</dbReference>
<dbReference type="InterPro" id="IPR037041">
    <property type="entry name" value="Trigger_fac_C_sf"/>
</dbReference>
<keyword evidence="6 12" id="KW-0697">Rotamase</keyword>
<dbReference type="HAMAP" id="MF_00303">
    <property type="entry name" value="Trigger_factor_Tig"/>
    <property type="match status" value="1"/>
</dbReference>
<evidence type="ECO:0000256" key="10">
    <source>
        <dbReference type="ARBA" id="ARBA00024849"/>
    </source>
</evidence>
<dbReference type="InterPro" id="IPR036611">
    <property type="entry name" value="Trigger_fac_ribosome-bd_sf"/>
</dbReference>
<evidence type="ECO:0000256" key="2">
    <source>
        <dbReference type="ARBA" id="ARBA00005464"/>
    </source>
</evidence>
<dbReference type="GO" id="GO:0044183">
    <property type="term" value="F:protein folding chaperone"/>
    <property type="evidence" value="ECO:0007669"/>
    <property type="project" value="TreeGrafter"/>
</dbReference>
<dbReference type="Gene3D" id="3.10.50.40">
    <property type="match status" value="1"/>
</dbReference>
<dbReference type="SUPFAM" id="SSF109998">
    <property type="entry name" value="Triger factor/SurA peptide-binding domain-like"/>
    <property type="match status" value="1"/>
</dbReference>
<dbReference type="EMBL" id="DVLF01000087">
    <property type="protein sequence ID" value="HIT49924.1"/>
    <property type="molecule type" value="Genomic_DNA"/>
</dbReference>
<comment type="function">
    <text evidence="10 12">Involved in protein export. Acts as a chaperone by maintaining the newly synthesized protein in an open conformation. Functions as a peptidyl-prolyl cis-trans isomerase.</text>
</comment>
<evidence type="ECO:0000256" key="8">
    <source>
        <dbReference type="ARBA" id="ARBA00023235"/>
    </source>
</evidence>
<evidence type="ECO:0000256" key="1">
    <source>
        <dbReference type="ARBA" id="ARBA00000971"/>
    </source>
</evidence>
<gene>
    <name evidence="12" type="primary">tig</name>
    <name evidence="16" type="ORF">IAD46_02750</name>
</gene>
<comment type="caution">
    <text evidence="16">The sequence shown here is derived from an EMBL/GenBank/DDBJ whole genome shotgun (WGS) entry which is preliminary data.</text>
</comment>
<dbReference type="GO" id="GO:0003755">
    <property type="term" value="F:peptidyl-prolyl cis-trans isomerase activity"/>
    <property type="evidence" value="ECO:0007669"/>
    <property type="project" value="UniProtKB-UniRule"/>
</dbReference>
<comment type="subcellular location">
    <subcellularLocation>
        <location evidence="12">Cytoplasm</location>
    </subcellularLocation>
    <text evidence="12">About half TF is bound to the ribosome near the polypeptide exit tunnel while the other half is free in the cytoplasm.</text>
</comment>
<feature type="domain" description="PPIase FKBP-type" evidence="15">
    <location>
        <begin position="166"/>
        <end position="246"/>
    </location>
</feature>
<dbReference type="InterPro" id="IPR046357">
    <property type="entry name" value="PPIase_dom_sf"/>
</dbReference>
<dbReference type="InterPro" id="IPR008880">
    <property type="entry name" value="Trigger_fac_C"/>
</dbReference>
<keyword evidence="12" id="KW-0963">Cytoplasm</keyword>
<reference evidence="16" key="1">
    <citation type="submission" date="2020-10" db="EMBL/GenBank/DDBJ databases">
        <authorList>
            <person name="Gilroy R."/>
        </authorList>
    </citation>
    <scope>NUCLEOTIDE SEQUENCE</scope>
    <source>
        <strain evidence="16">ChiW17-6978</strain>
    </source>
</reference>
<dbReference type="PANTHER" id="PTHR30560">
    <property type="entry name" value="TRIGGER FACTOR CHAPERONE AND PEPTIDYL-PROLYL CIS/TRANS ISOMERASE"/>
    <property type="match status" value="1"/>
</dbReference>
<evidence type="ECO:0000259" key="15">
    <source>
        <dbReference type="PROSITE" id="PS50059"/>
    </source>
</evidence>
<keyword evidence="8 12" id="KW-0413">Isomerase</keyword>
<dbReference type="InterPro" id="IPR008881">
    <property type="entry name" value="Trigger_fac_ribosome-bd_bac"/>
</dbReference>
<evidence type="ECO:0000256" key="6">
    <source>
        <dbReference type="ARBA" id="ARBA00023110"/>
    </source>
</evidence>
<dbReference type="Pfam" id="PF05697">
    <property type="entry name" value="Trigger_N"/>
    <property type="match status" value="1"/>
</dbReference>
<evidence type="ECO:0000256" key="7">
    <source>
        <dbReference type="ARBA" id="ARBA00023186"/>
    </source>
</evidence>
<dbReference type="AlphaFoldDB" id="A0A9D1KK36"/>
<proteinExistence type="inferred from homology"/>
<dbReference type="PIRSF" id="PIRSF003095">
    <property type="entry name" value="Trigger_factor"/>
    <property type="match status" value="1"/>
</dbReference>
<keyword evidence="7 12" id="KW-0143">Chaperone</keyword>
<dbReference type="Pfam" id="PF05698">
    <property type="entry name" value="Trigger_C"/>
    <property type="match status" value="1"/>
</dbReference>
<comment type="domain">
    <text evidence="12">Consists of 3 domains; the N-terminus binds the ribosome, the middle domain has PPIase activity, while the C-terminus has intrinsic chaperone activity on its own.</text>
</comment>
<dbReference type="NCBIfam" id="TIGR00115">
    <property type="entry name" value="tig"/>
    <property type="match status" value="1"/>
</dbReference>
<dbReference type="Pfam" id="PF00254">
    <property type="entry name" value="FKBP_C"/>
    <property type="match status" value="1"/>
</dbReference>
<dbReference type="InterPro" id="IPR005215">
    <property type="entry name" value="Trig_fac"/>
</dbReference>
<comment type="catalytic activity">
    <reaction evidence="1 12 13">
        <text>[protein]-peptidylproline (omega=180) = [protein]-peptidylproline (omega=0)</text>
        <dbReference type="Rhea" id="RHEA:16237"/>
        <dbReference type="Rhea" id="RHEA-COMP:10747"/>
        <dbReference type="Rhea" id="RHEA-COMP:10748"/>
        <dbReference type="ChEBI" id="CHEBI:83833"/>
        <dbReference type="ChEBI" id="CHEBI:83834"/>
        <dbReference type="EC" id="5.2.1.8"/>
    </reaction>
</comment>
<sequence>MTIENLEHSRKKAIFDVTAEEFSAALDKAFEICNQKVTIKGFRKGKAPRHVYEKNYGVESLYDEALNEILNTKAAEIYKDQELAKEIVGPFEPNIETNEKIEAGKPFQVSLSFDVYPEVHLPQYKGIEVKKAVLEATEEEVSDAIRQMMKKDASMQPKQEQVIASGDYANFDFVGTVDGVEFPGGKAENYELQIGSGQFIPGFEDQMIGMKAGDVKDVCVTFPENYAEKTLAGKPAVFKVTLHEVKEEVFPELNDAYVVDLKLDDAKTVEELKAKKKKELEDRKAVSEKDRQTDEIINKILDNAVVDMPHSLEKERIDLIRSQYEQQAKMYNIPFETFLGLMNITKEKFDEETEKQGKRQALFNVVLSKLIEVENLAPSKEALEQEALKDAEKQNSTKEEMMKKNVSKYYSDLAYQAVVSFLLEQATIID</sequence>
<evidence type="ECO:0000313" key="17">
    <source>
        <dbReference type="Proteomes" id="UP000886758"/>
    </source>
</evidence>
<dbReference type="Proteomes" id="UP000886758">
    <property type="component" value="Unassembled WGS sequence"/>
</dbReference>
<evidence type="ECO:0000256" key="11">
    <source>
        <dbReference type="ARBA" id="ARBA00029986"/>
    </source>
</evidence>
<dbReference type="FunFam" id="3.10.50.40:FF:000001">
    <property type="entry name" value="Trigger factor"/>
    <property type="match status" value="1"/>
</dbReference>
<dbReference type="GO" id="GO:0051301">
    <property type="term" value="P:cell division"/>
    <property type="evidence" value="ECO:0007669"/>
    <property type="project" value="UniProtKB-KW"/>
</dbReference>
<dbReference type="PROSITE" id="PS50059">
    <property type="entry name" value="FKBP_PPIASE"/>
    <property type="match status" value="1"/>
</dbReference>
<dbReference type="GO" id="GO:0043022">
    <property type="term" value="F:ribosome binding"/>
    <property type="evidence" value="ECO:0007669"/>
    <property type="project" value="TreeGrafter"/>
</dbReference>
<dbReference type="Gene3D" id="1.10.3120.10">
    <property type="entry name" value="Trigger factor, C-terminal domain"/>
    <property type="match status" value="1"/>
</dbReference>
<evidence type="ECO:0000256" key="4">
    <source>
        <dbReference type="ARBA" id="ARBA00016902"/>
    </source>
</evidence>
<dbReference type="PANTHER" id="PTHR30560:SF3">
    <property type="entry name" value="TRIGGER FACTOR-LIKE PROTEIN TIG, CHLOROPLASTIC"/>
    <property type="match status" value="1"/>
</dbReference>
<dbReference type="Gene3D" id="3.30.70.1050">
    <property type="entry name" value="Trigger factor ribosome-binding domain"/>
    <property type="match status" value="1"/>
</dbReference>
<dbReference type="GO" id="GO:0015031">
    <property type="term" value="P:protein transport"/>
    <property type="evidence" value="ECO:0007669"/>
    <property type="project" value="UniProtKB-UniRule"/>
</dbReference>
<evidence type="ECO:0000256" key="13">
    <source>
        <dbReference type="PROSITE-ProRule" id="PRU00277"/>
    </source>
</evidence>
<evidence type="ECO:0000256" key="5">
    <source>
        <dbReference type="ARBA" id="ARBA00022618"/>
    </source>
</evidence>
<dbReference type="InterPro" id="IPR001179">
    <property type="entry name" value="PPIase_FKBP_dom"/>
</dbReference>
<evidence type="ECO:0000256" key="9">
    <source>
        <dbReference type="ARBA" id="ARBA00023306"/>
    </source>
</evidence>
<dbReference type="SUPFAM" id="SSF102735">
    <property type="entry name" value="Trigger factor ribosome-binding domain"/>
    <property type="match status" value="1"/>
</dbReference>
<name>A0A9D1KK36_9MOLU</name>
<accession>A0A9D1KK36</accession>
<comment type="similarity">
    <text evidence="2 12 14">Belongs to the FKBP-type PPIase family. Tig subfamily.</text>
</comment>
<dbReference type="InterPro" id="IPR027304">
    <property type="entry name" value="Trigger_fact/SurA_dom_sf"/>
</dbReference>
<reference evidence="16" key="2">
    <citation type="journal article" date="2021" name="PeerJ">
        <title>Extensive microbial diversity within the chicken gut microbiome revealed by metagenomics and culture.</title>
        <authorList>
            <person name="Gilroy R."/>
            <person name="Ravi A."/>
            <person name="Getino M."/>
            <person name="Pursley I."/>
            <person name="Horton D.L."/>
            <person name="Alikhan N.F."/>
            <person name="Baker D."/>
            <person name="Gharbi K."/>
            <person name="Hall N."/>
            <person name="Watson M."/>
            <person name="Adriaenssens E.M."/>
            <person name="Foster-Nyarko E."/>
            <person name="Jarju S."/>
            <person name="Secka A."/>
            <person name="Antonio M."/>
            <person name="Oren A."/>
            <person name="Chaudhuri R.R."/>
            <person name="La Ragione R."/>
            <person name="Hildebrand F."/>
            <person name="Pallen M.J."/>
        </authorList>
    </citation>
    <scope>NUCLEOTIDE SEQUENCE</scope>
    <source>
        <strain evidence="16">ChiW17-6978</strain>
    </source>
</reference>
<dbReference type="SUPFAM" id="SSF54534">
    <property type="entry name" value="FKBP-like"/>
    <property type="match status" value="1"/>
</dbReference>
<evidence type="ECO:0000313" key="16">
    <source>
        <dbReference type="EMBL" id="HIT49924.1"/>
    </source>
</evidence>
<protein>
    <recommendedName>
        <fullName evidence="4 12">Trigger factor</fullName>
        <shortName evidence="12">TF</shortName>
        <ecNumber evidence="3 12">5.2.1.8</ecNumber>
    </recommendedName>
    <alternativeName>
        <fullName evidence="11 12">PPIase</fullName>
    </alternativeName>
</protein>
<evidence type="ECO:0000256" key="3">
    <source>
        <dbReference type="ARBA" id="ARBA00013194"/>
    </source>
</evidence>
<dbReference type="GO" id="GO:0051083">
    <property type="term" value="P:'de novo' cotranslational protein folding"/>
    <property type="evidence" value="ECO:0007669"/>
    <property type="project" value="TreeGrafter"/>
</dbReference>
<dbReference type="EC" id="5.2.1.8" evidence="3 12"/>
<keyword evidence="9 12" id="KW-0131">Cell cycle</keyword>
<organism evidence="16 17">
    <name type="scientific">Candidatus Pelethenecus faecipullorum</name>
    <dbReference type="NCBI Taxonomy" id="2840900"/>
    <lineage>
        <taxon>Bacteria</taxon>
        <taxon>Bacillati</taxon>
        <taxon>Mycoplasmatota</taxon>
        <taxon>Mollicutes</taxon>
        <taxon>Candidatus Pelethenecus</taxon>
    </lineage>
</organism>
<dbReference type="GO" id="GO:0005737">
    <property type="term" value="C:cytoplasm"/>
    <property type="evidence" value="ECO:0007669"/>
    <property type="project" value="UniProtKB-SubCell"/>
</dbReference>
<keyword evidence="5 12" id="KW-0132">Cell division</keyword>
<evidence type="ECO:0000256" key="14">
    <source>
        <dbReference type="RuleBase" id="RU003914"/>
    </source>
</evidence>
<evidence type="ECO:0000256" key="12">
    <source>
        <dbReference type="HAMAP-Rule" id="MF_00303"/>
    </source>
</evidence>